<organism evidence="1 2">
    <name type="scientific">Paracandidimonas soli</name>
    <dbReference type="NCBI Taxonomy" id="1917182"/>
    <lineage>
        <taxon>Bacteria</taxon>
        <taxon>Pseudomonadati</taxon>
        <taxon>Pseudomonadota</taxon>
        <taxon>Betaproteobacteria</taxon>
        <taxon>Burkholderiales</taxon>
        <taxon>Alcaligenaceae</taxon>
        <taxon>Paracandidimonas</taxon>
    </lineage>
</organism>
<dbReference type="Pfam" id="PF07409">
    <property type="entry name" value="GP46"/>
    <property type="match status" value="1"/>
</dbReference>
<comment type="caution">
    <text evidence="1">The sequence shown here is derived from an EMBL/GenBank/DDBJ whole genome shotgun (WGS) entry which is preliminary data.</text>
</comment>
<reference evidence="1 2" key="1">
    <citation type="submission" date="2019-03" db="EMBL/GenBank/DDBJ databases">
        <title>Genomic Encyclopedia of Type Strains, Phase IV (KMG-IV): sequencing the most valuable type-strain genomes for metagenomic binning, comparative biology and taxonomic classification.</title>
        <authorList>
            <person name="Goeker M."/>
        </authorList>
    </citation>
    <scope>NUCLEOTIDE SEQUENCE [LARGE SCALE GENOMIC DNA]</scope>
    <source>
        <strain evidence="1 2">DSM 100048</strain>
    </source>
</reference>
<dbReference type="InterPro" id="IPR010877">
    <property type="entry name" value="Phage_Mu_Gp46"/>
</dbReference>
<accession>A0A4R3UVD3</accession>
<dbReference type="Proteomes" id="UP000294692">
    <property type="component" value="Unassembled WGS sequence"/>
</dbReference>
<proteinExistence type="predicted"/>
<protein>
    <submittedName>
        <fullName evidence="1">Phage gp46-like protein</fullName>
    </submittedName>
</protein>
<sequence>MQLENFGGDDPLQRAVVISLFTWRRALPSDPVDDDRCGWWGDSYPSVANDRIGSRLWLLRRRSLTAETVRDAQAYAEEALRWMVDDGVLLSVVVTAQRQGVERLVLFVRGVSADGQADLDLRFNDVWRIIQDAV</sequence>
<name>A0A4R3UVD3_9BURK</name>
<dbReference type="EMBL" id="SMBX01000010">
    <property type="protein sequence ID" value="TCU93954.1"/>
    <property type="molecule type" value="Genomic_DNA"/>
</dbReference>
<dbReference type="OrthoDB" id="5677166at2"/>
<evidence type="ECO:0000313" key="2">
    <source>
        <dbReference type="Proteomes" id="UP000294692"/>
    </source>
</evidence>
<dbReference type="RefSeq" id="WP_132477992.1">
    <property type="nucleotide sequence ID" value="NZ_JBHRVM010000001.1"/>
</dbReference>
<gene>
    <name evidence="1" type="ORF">EV686_110122</name>
</gene>
<dbReference type="AlphaFoldDB" id="A0A4R3UVD3"/>
<evidence type="ECO:0000313" key="1">
    <source>
        <dbReference type="EMBL" id="TCU93954.1"/>
    </source>
</evidence>
<keyword evidence="2" id="KW-1185">Reference proteome</keyword>